<dbReference type="AlphaFoldDB" id="A0A6A6J7M9"/>
<dbReference type="Proteomes" id="UP000800097">
    <property type="component" value="Unassembled WGS sequence"/>
</dbReference>
<dbReference type="Gene3D" id="3.40.50.10910">
    <property type="entry name" value="Amidohydrolase"/>
    <property type="match status" value="1"/>
</dbReference>
<evidence type="ECO:0000313" key="4">
    <source>
        <dbReference type="Proteomes" id="UP000800097"/>
    </source>
</evidence>
<keyword evidence="4" id="KW-1185">Reference proteome</keyword>
<dbReference type="PANTHER" id="PTHR43135:SF3">
    <property type="entry name" value="ALPHA-D-RIBOSE 1-METHYLPHOSPHONATE 5-TRIPHOSPHATE DIPHOSPHATASE"/>
    <property type="match status" value="1"/>
</dbReference>
<keyword evidence="1" id="KW-0732">Signal</keyword>
<dbReference type="Gene3D" id="3.30.110.90">
    <property type="entry name" value="Amidohydrolase"/>
    <property type="match status" value="1"/>
</dbReference>
<dbReference type="EMBL" id="ML986524">
    <property type="protein sequence ID" value="KAF2272227.1"/>
    <property type="molecule type" value="Genomic_DNA"/>
</dbReference>
<feature type="domain" description="Amidohydrolase-related" evidence="2">
    <location>
        <begin position="210"/>
        <end position="407"/>
    </location>
</feature>
<sequence>MPFNPIIAFLLSNALLIKAITACGLPYAGDLQDLSSFASSNRGALAKRHSVYHSPQKIALDNVRVFDGHKLTRPTTVIIDGTFIGTDATNAKHIDGRGAVLLPGFIDAHIHPMNVSDLESLAKNGVTTGYVMACYSAEMCTSLGGKGNDGLPSLLFSSAPASAPNSAHGNITARVDPSLGSILINSTSEVPTWTHRQLASNPDYFKLVAETPGLSQNTLTSLVKAARRVGKPTITHASMFEAYGQAILAKSDHIHHAPLDKPIGASMIKAILRNRQVVTPTLTMMRTTAKNNARKYNFRASLETVRSLHKAGVPILTGTDANLAPGVPAGVSFGTSIHDEMENLVEAGMSNAEALRAATNLPAKYFGLRDRGVIRPGMRADLVLVEGDPVADIKATRKIKKVWIGGVELSGV</sequence>
<proteinExistence type="predicted"/>
<dbReference type="InterPro" id="IPR032466">
    <property type="entry name" value="Metal_Hydrolase"/>
</dbReference>
<name>A0A6A6J7M9_WESOR</name>
<evidence type="ECO:0000256" key="1">
    <source>
        <dbReference type="SAM" id="SignalP"/>
    </source>
</evidence>
<evidence type="ECO:0000313" key="3">
    <source>
        <dbReference type="EMBL" id="KAF2272227.1"/>
    </source>
</evidence>
<dbReference type="OrthoDB" id="194468at2759"/>
<dbReference type="Pfam" id="PF01979">
    <property type="entry name" value="Amidohydro_1"/>
    <property type="match status" value="1"/>
</dbReference>
<dbReference type="SUPFAM" id="SSF51338">
    <property type="entry name" value="Composite domain of metallo-dependent hydrolases"/>
    <property type="match status" value="1"/>
</dbReference>
<feature type="signal peptide" evidence="1">
    <location>
        <begin position="1"/>
        <end position="22"/>
    </location>
</feature>
<dbReference type="GeneID" id="54550371"/>
<dbReference type="Gene3D" id="1.20.58.520">
    <property type="entry name" value="Amidohydrolase"/>
    <property type="match status" value="1"/>
</dbReference>
<dbReference type="PANTHER" id="PTHR43135">
    <property type="entry name" value="ALPHA-D-RIBOSE 1-METHYLPHOSPHONATE 5-TRIPHOSPHATE DIPHOSPHATASE"/>
    <property type="match status" value="1"/>
</dbReference>
<dbReference type="GO" id="GO:0016810">
    <property type="term" value="F:hydrolase activity, acting on carbon-nitrogen (but not peptide) bonds"/>
    <property type="evidence" value="ECO:0007669"/>
    <property type="project" value="InterPro"/>
</dbReference>
<feature type="chain" id="PRO_5025383844" description="Amidohydrolase-related domain-containing protein" evidence="1">
    <location>
        <begin position="23"/>
        <end position="412"/>
    </location>
</feature>
<dbReference type="InterPro" id="IPR011059">
    <property type="entry name" value="Metal-dep_hydrolase_composite"/>
</dbReference>
<accession>A0A6A6J7M9</accession>
<reference evidence="3" key="1">
    <citation type="journal article" date="2020" name="Stud. Mycol.">
        <title>101 Dothideomycetes genomes: a test case for predicting lifestyles and emergence of pathogens.</title>
        <authorList>
            <person name="Haridas S."/>
            <person name="Albert R."/>
            <person name="Binder M."/>
            <person name="Bloem J."/>
            <person name="Labutti K."/>
            <person name="Salamov A."/>
            <person name="Andreopoulos B."/>
            <person name="Baker S."/>
            <person name="Barry K."/>
            <person name="Bills G."/>
            <person name="Bluhm B."/>
            <person name="Cannon C."/>
            <person name="Castanera R."/>
            <person name="Culley D."/>
            <person name="Daum C."/>
            <person name="Ezra D."/>
            <person name="Gonzalez J."/>
            <person name="Henrissat B."/>
            <person name="Kuo A."/>
            <person name="Liang C."/>
            <person name="Lipzen A."/>
            <person name="Lutzoni F."/>
            <person name="Magnuson J."/>
            <person name="Mondo S."/>
            <person name="Nolan M."/>
            <person name="Ohm R."/>
            <person name="Pangilinan J."/>
            <person name="Park H.-J."/>
            <person name="Ramirez L."/>
            <person name="Alfaro M."/>
            <person name="Sun H."/>
            <person name="Tritt A."/>
            <person name="Yoshinaga Y."/>
            <person name="Zwiers L.-H."/>
            <person name="Turgeon B."/>
            <person name="Goodwin S."/>
            <person name="Spatafora J."/>
            <person name="Crous P."/>
            <person name="Grigoriev I."/>
        </authorList>
    </citation>
    <scope>NUCLEOTIDE SEQUENCE</scope>
    <source>
        <strain evidence="3">CBS 379.55</strain>
    </source>
</reference>
<organism evidence="3 4">
    <name type="scientific">Westerdykella ornata</name>
    <dbReference type="NCBI Taxonomy" id="318751"/>
    <lineage>
        <taxon>Eukaryota</taxon>
        <taxon>Fungi</taxon>
        <taxon>Dikarya</taxon>
        <taxon>Ascomycota</taxon>
        <taxon>Pezizomycotina</taxon>
        <taxon>Dothideomycetes</taxon>
        <taxon>Pleosporomycetidae</taxon>
        <taxon>Pleosporales</taxon>
        <taxon>Sporormiaceae</taxon>
        <taxon>Westerdykella</taxon>
    </lineage>
</organism>
<dbReference type="Gene3D" id="2.30.40.10">
    <property type="entry name" value="Urease, subunit C, domain 1"/>
    <property type="match status" value="1"/>
</dbReference>
<dbReference type="InterPro" id="IPR051781">
    <property type="entry name" value="Metallo-dep_Hydrolase"/>
</dbReference>
<dbReference type="InterPro" id="IPR006680">
    <property type="entry name" value="Amidohydro-rel"/>
</dbReference>
<gene>
    <name evidence="3" type="ORF">EI97DRAFT_426744</name>
</gene>
<dbReference type="RefSeq" id="XP_033649766.1">
    <property type="nucleotide sequence ID" value="XM_033797196.1"/>
</dbReference>
<dbReference type="SUPFAM" id="SSF51556">
    <property type="entry name" value="Metallo-dependent hydrolases"/>
    <property type="match status" value="1"/>
</dbReference>
<evidence type="ECO:0000259" key="2">
    <source>
        <dbReference type="Pfam" id="PF01979"/>
    </source>
</evidence>
<protein>
    <recommendedName>
        <fullName evidence="2">Amidohydrolase-related domain-containing protein</fullName>
    </recommendedName>
</protein>